<name>A0A1M7Y950_9BACT</name>
<dbReference type="InterPro" id="IPR016032">
    <property type="entry name" value="Sig_transdc_resp-reg_C-effctor"/>
</dbReference>
<keyword evidence="2" id="KW-0805">Transcription regulation</keyword>
<dbReference type="GO" id="GO:0000160">
    <property type="term" value="P:phosphorelay signal transduction system"/>
    <property type="evidence" value="ECO:0007669"/>
    <property type="project" value="InterPro"/>
</dbReference>
<feature type="domain" description="Response regulatory" evidence="7">
    <location>
        <begin position="3"/>
        <end position="119"/>
    </location>
</feature>
<evidence type="ECO:0000313" key="8">
    <source>
        <dbReference type="EMBL" id="SHO49147.1"/>
    </source>
</evidence>
<dbReference type="CDD" id="cd06170">
    <property type="entry name" value="LuxR_C_like"/>
    <property type="match status" value="1"/>
</dbReference>
<dbReference type="SMART" id="SM00448">
    <property type="entry name" value="REC"/>
    <property type="match status" value="1"/>
</dbReference>
<dbReference type="RefSeq" id="WP_073614001.1">
    <property type="nucleotide sequence ID" value="NZ_FRFE01000012.1"/>
</dbReference>
<keyword evidence="4" id="KW-0804">Transcription</keyword>
<evidence type="ECO:0000313" key="9">
    <source>
        <dbReference type="Proteomes" id="UP000184603"/>
    </source>
</evidence>
<dbReference type="CDD" id="cd17535">
    <property type="entry name" value="REC_NarL-like"/>
    <property type="match status" value="1"/>
</dbReference>
<dbReference type="Gene3D" id="3.40.50.2300">
    <property type="match status" value="1"/>
</dbReference>
<dbReference type="SUPFAM" id="SSF46894">
    <property type="entry name" value="C-terminal effector domain of the bipartite response regulators"/>
    <property type="match status" value="1"/>
</dbReference>
<dbReference type="Proteomes" id="UP000184603">
    <property type="component" value="Unassembled WGS sequence"/>
</dbReference>
<evidence type="ECO:0000256" key="3">
    <source>
        <dbReference type="ARBA" id="ARBA00023125"/>
    </source>
</evidence>
<dbReference type="InterPro" id="IPR039420">
    <property type="entry name" value="WalR-like"/>
</dbReference>
<dbReference type="InterPro" id="IPR001789">
    <property type="entry name" value="Sig_transdc_resp-reg_receiver"/>
</dbReference>
<dbReference type="SMART" id="SM00421">
    <property type="entry name" value="HTH_LUXR"/>
    <property type="match status" value="1"/>
</dbReference>
<dbReference type="GO" id="GO:0006355">
    <property type="term" value="P:regulation of DNA-templated transcription"/>
    <property type="evidence" value="ECO:0007669"/>
    <property type="project" value="InterPro"/>
</dbReference>
<dbReference type="PRINTS" id="PR00038">
    <property type="entry name" value="HTHLUXR"/>
</dbReference>
<keyword evidence="3 8" id="KW-0238">DNA-binding</keyword>
<dbReference type="STRING" id="1121416.SAMN02745220_02723"/>
<dbReference type="SUPFAM" id="SSF52172">
    <property type="entry name" value="CheY-like"/>
    <property type="match status" value="1"/>
</dbReference>
<evidence type="ECO:0000259" key="7">
    <source>
        <dbReference type="PROSITE" id="PS50110"/>
    </source>
</evidence>
<dbReference type="PROSITE" id="PS00622">
    <property type="entry name" value="HTH_LUXR_1"/>
    <property type="match status" value="1"/>
</dbReference>
<dbReference type="PANTHER" id="PTHR43214:SF41">
    <property type="entry name" value="NITRATE_NITRITE RESPONSE REGULATOR PROTEIN NARP"/>
    <property type="match status" value="1"/>
</dbReference>
<evidence type="ECO:0000256" key="5">
    <source>
        <dbReference type="PROSITE-ProRule" id="PRU00169"/>
    </source>
</evidence>
<evidence type="ECO:0000259" key="6">
    <source>
        <dbReference type="PROSITE" id="PS50043"/>
    </source>
</evidence>
<feature type="domain" description="HTH luxR-type" evidence="6">
    <location>
        <begin position="142"/>
        <end position="207"/>
    </location>
</feature>
<dbReference type="PROSITE" id="PS50043">
    <property type="entry name" value="HTH_LUXR_2"/>
    <property type="match status" value="1"/>
</dbReference>
<dbReference type="PANTHER" id="PTHR43214">
    <property type="entry name" value="TWO-COMPONENT RESPONSE REGULATOR"/>
    <property type="match status" value="1"/>
</dbReference>
<gene>
    <name evidence="8" type="ORF">SAMN02745220_02723</name>
</gene>
<keyword evidence="1 5" id="KW-0597">Phosphoprotein</keyword>
<reference evidence="8 9" key="1">
    <citation type="submission" date="2016-12" db="EMBL/GenBank/DDBJ databases">
        <authorList>
            <person name="Song W.-J."/>
            <person name="Kurnit D.M."/>
        </authorList>
    </citation>
    <scope>NUCLEOTIDE SEQUENCE [LARGE SCALE GENOMIC DNA]</scope>
    <source>
        <strain evidence="8 9">DSM 18488</strain>
    </source>
</reference>
<keyword evidence="9" id="KW-1185">Reference proteome</keyword>
<dbReference type="AlphaFoldDB" id="A0A1M7Y950"/>
<dbReference type="Pfam" id="PF00072">
    <property type="entry name" value="Response_reg"/>
    <property type="match status" value="1"/>
</dbReference>
<dbReference type="InterPro" id="IPR058245">
    <property type="entry name" value="NreC/VraR/RcsB-like_REC"/>
</dbReference>
<dbReference type="InterPro" id="IPR000792">
    <property type="entry name" value="Tscrpt_reg_LuxR_C"/>
</dbReference>
<organism evidence="8 9">
    <name type="scientific">Desulfopila aestuarii DSM 18488</name>
    <dbReference type="NCBI Taxonomy" id="1121416"/>
    <lineage>
        <taxon>Bacteria</taxon>
        <taxon>Pseudomonadati</taxon>
        <taxon>Thermodesulfobacteriota</taxon>
        <taxon>Desulfobulbia</taxon>
        <taxon>Desulfobulbales</taxon>
        <taxon>Desulfocapsaceae</taxon>
        <taxon>Desulfopila</taxon>
    </lineage>
</organism>
<protein>
    <submittedName>
        <fullName evidence="8">DNA-binding response regulator, NarL/FixJ family, contains REC and HTH domains</fullName>
    </submittedName>
</protein>
<dbReference type="GO" id="GO:0003677">
    <property type="term" value="F:DNA binding"/>
    <property type="evidence" value="ECO:0007669"/>
    <property type="project" value="UniProtKB-KW"/>
</dbReference>
<dbReference type="EMBL" id="FRFE01000012">
    <property type="protein sequence ID" value="SHO49147.1"/>
    <property type="molecule type" value="Genomic_DNA"/>
</dbReference>
<sequence>MLKILTADDHAVVRAGVRQILSESKDMRGVVEAETGAEAVRQAALGHFDVILLDVSLPDKNGLEVLKMLRQQNPDQAVLMLSMHPEEQYAIRALKAGARGYLTKESAPAELVSAVRKVSKGGRYISLAMAEKLAFYLDQDQQLMPHQLLSDREYQVMLMIAGGKTVSEIADELGLSVKTISTNRVRAMQKMAMRHNAEFTYYAVKEGLVS</sequence>
<feature type="modified residue" description="4-aspartylphosphate" evidence="5">
    <location>
        <position position="54"/>
    </location>
</feature>
<accession>A0A1M7Y950</accession>
<dbReference type="InterPro" id="IPR011006">
    <property type="entry name" value="CheY-like_superfamily"/>
</dbReference>
<evidence type="ECO:0000256" key="1">
    <source>
        <dbReference type="ARBA" id="ARBA00022553"/>
    </source>
</evidence>
<evidence type="ECO:0000256" key="4">
    <source>
        <dbReference type="ARBA" id="ARBA00023163"/>
    </source>
</evidence>
<dbReference type="PROSITE" id="PS50110">
    <property type="entry name" value="RESPONSE_REGULATORY"/>
    <property type="match status" value="1"/>
</dbReference>
<dbReference type="OrthoDB" id="9780312at2"/>
<dbReference type="Pfam" id="PF00196">
    <property type="entry name" value="GerE"/>
    <property type="match status" value="1"/>
</dbReference>
<evidence type="ECO:0000256" key="2">
    <source>
        <dbReference type="ARBA" id="ARBA00023015"/>
    </source>
</evidence>
<proteinExistence type="predicted"/>